<dbReference type="PROSITE" id="PS01314">
    <property type="entry name" value="UPF0047"/>
    <property type="match status" value="1"/>
</dbReference>
<dbReference type="Pfam" id="PF01894">
    <property type="entry name" value="YjbQ"/>
    <property type="match status" value="1"/>
</dbReference>
<evidence type="ECO:0000256" key="1">
    <source>
        <dbReference type="ARBA" id="ARBA00005534"/>
    </source>
</evidence>
<accession>A0AAU8CKM4</accession>
<reference evidence="2" key="1">
    <citation type="submission" date="2024-06" db="EMBL/GenBank/DDBJ databases">
        <title>Mesorhizobium karijinii sp. nov., a symbiont of the iconic Swainsona formosa from arid Australia.</title>
        <authorList>
            <person name="Hill Y.J."/>
            <person name="Watkin E.L.J."/>
            <person name="O'Hara G.W."/>
            <person name="Terpolilli J."/>
            <person name="Tye M.L."/>
            <person name="Kohlmeier M.G."/>
        </authorList>
    </citation>
    <scope>NUCLEOTIDE SEQUENCE</scope>
    <source>
        <strain evidence="2">WSM2240</strain>
    </source>
</reference>
<comment type="similarity">
    <text evidence="1">Belongs to the UPF0047 family.</text>
</comment>
<dbReference type="Gene3D" id="2.60.120.460">
    <property type="entry name" value="YjbQ-like"/>
    <property type="match status" value="1"/>
</dbReference>
<dbReference type="EMBL" id="CP159253">
    <property type="protein sequence ID" value="XCG47389.1"/>
    <property type="molecule type" value="Genomic_DNA"/>
</dbReference>
<dbReference type="PIRSF" id="PIRSF004681">
    <property type="entry name" value="UCP004681"/>
    <property type="match status" value="1"/>
</dbReference>
<dbReference type="AlphaFoldDB" id="A0AAU8CKM4"/>
<gene>
    <name evidence="2" type="ORF">ABVK50_19195</name>
</gene>
<organism evidence="2">
    <name type="scientific">Mesorhizobium sp. WSM2240</name>
    <dbReference type="NCBI Taxonomy" id="3228851"/>
    <lineage>
        <taxon>Bacteria</taxon>
        <taxon>Pseudomonadati</taxon>
        <taxon>Pseudomonadota</taxon>
        <taxon>Alphaproteobacteria</taxon>
        <taxon>Hyphomicrobiales</taxon>
        <taxon>Phyllobacteriaceae</taxon>
        <taxon>Mesorhizobium</taxon>
    </lineage>
</organism>
<dbReference type="PANTHER" id="PTHR30615:SF8">
    <property type="entry name" value="UPF0047 PROTEIN C4A8.02C"/>
    <property type="match status" value="1"/>
</dbReference>
<proteinExistence type="inferred from homology"/>
<dbReference type="NCBIfam" id="TIGR00149">
    <property type="entry name" value="TIGR00149_YjbQ"/>
    <property type="match status" value="1"/>
</dbReference>
<evidence type="ECO:0000313" key="2">
    <source>
        <dbReference type="EMBL" id="XCG47389.1"/>
    </source>
</evidence>
<dbReference type="SUPFAM" id="SSF111038">
    <property type="entry name" value="YjbQ-like"/>
    <property type="match status" value="1"/>
</dbReference>
<sequence>MPQTALIIPTTGPGMYEFTDRAKTFVNEAGVETGLLTAFVRHTSCSLLIQENADPDVRRDLDTFFRRLAPPSDDPSMRWVVHTTEGPDDMPAHIKAALTAVSLSIPVMNGRLALGTWQGIYLFEHRERPHRREIVLHLGG</sequence>
<dbReference type="PANTHER" id="PTHR30615">
    <property type="entry name" value="UNCHARACTERIZED PROTEIN YJBQ-RELATED"/>
    <property type="match status" value="1"/>
</dbReference>
<dbReference type="InterPro" id="IPR035917">
    <property type="entry name" value="YjbQ-like_sf"/>
</dbReference>
<dbReference type="InterPro" id="IPR001602">
    <property type="entry name" value="UPF0047_YjbQ-like"/>
</dbReference>
<protein>
    <submittedName>
        <fullName evidence="2">Secondary thiamine-phosphate synthase enzyme YjbQ</fullName>
    </submittedName>
</protein>
<dbReference type="RefSeq" id="WP_353645060.1">
    <property type="nucleotide sequence ID" value="NZ_CP159253.1"/>
</dbReference>
<name>A0AAU8CKM4_9HYPH</name>